<feature type="transmembrane region" description="Helical" evidence="1">
    <location>
        <begin position="6"/>
        <end position="22"/>
    </location>
</feature>
<dbReference type="RefSeq" id="WP_301243077.1">
    <property type="nucleotide sequence ID" value="NZ_JAROCC010000005.1"/>
</dbReference>
<gene>
    <name evidence="2" type="ORF">P5G49_08590</name>
</gene>
<keyword evidence="1" id="KW-0812">Transmembrane</keyword>
<proteinExistence type="predicted"/>
<reference evidence="2" key="1">
    <citation type="submission" date="2023-03" db="EMBL/GenBank/DDBJ databases">
        <title>MT1 and MT2 Draft Genomes of Novel Species.</title>
        <authorList>
            <person name="Venkateswaran K."/>
        </authorList>
    </citation>
    <scope>NUCLEOTIDE SEQUENCE</scope>
    <source>
        <strain evidence="2">F6_3S_P_2</strain>
    </source>
</reference>
<dbReference type="GO" id="GO:0016787">
    <property type="term" value="F:hydrolase activity"/>
    <property type="evidence" value="ECO:0007669"/>
    <property type="project" value="UniProtKB-KW"/>
</dbReference>
<accession>A0ABT8JTN6</accession>
<feature type="transmembrane region" description="Helical" evidence="1">
    <location>
        <begin position="78"/>
        <end position="96"/>
    </location>
</feature>
<feature type="transmembrane region" description="Helical" evidence="1">
    <location>
        <begin position="55"/>
        <end position="71"/>
    </location>
</feature>
<evidence type="ECO:0000313" key="2">
    <source>
        <dbReference type="EMBL" id="MDN4607544.1"/>
    </source>
</evidence>
<dbReference type="EC" id="3.4.23.-" evidence="2"/>
<organism evidence="2 3">
    <name type="scientific">Sporosarcina highlanderae</name>
    <dbReference type="NCBI Taxonomy" id="3035916"/>
    <lineage>
        <taxon>Bacteria</taxon>
        <taxon>Bacillati</taxon>
        <taxon>Bacillota</taxon>
        <taxon>Bacilli</taxon>
        <taxon>Bacillales</taxon>
        <taxon>Caryophanaceae</taxon>
        <taxon>Sporosarcina</taxon>
    </lineage>
</organism>
<dbReference type="Pfam" id="PF03419">
    <property type="entry name" value="Peptidase_U4"/>
    <property type="match status" value="1"/>
</dbReference>
<dbReference type="EMBL" id="JAROCC010000005">
    <property type="protein sequence ID" value="MDN4607544.1"/>
    <property type="molecule type" value="Genomic_DNA"/>
</dbReference>
<feature type="transmembrane region" description="Helical" evidence="1">
    <location>
        <begin position="34"/>
        <end position="49"/>
    </location>
</feature>
<keyword evidence="1" id="KW-1133">Transmembrane helix</keyword>
<dbReference type="InterPro" id="IPR005081">
    <property type="entry name" value="SpoIIGA"/>
</dbReference>
<evidence type="ECO:0000256" key="1">
    <source>
        <dbReference type="SAM" id="Phobius"/>
    </source>
</evidence>
<name>A0ABT8JTN6_9BACL</name>
<sequence>MYGEIIIGINMVFNYAILSFANRMAKSQTTSKRLLLASFVGAFPVTLFPNSPLAIVIAFLGMVICAFGISFKAWKGPSILVLIGALFAGGVLTVFTDRFMFSNAKATVFVCALVAYISLYLLKTKWLDVRTARQMSSYSFDSVLSIWGGTTQIQVFIDTGNRCVEPLTGEAVHFISFEAVESIIPKELIEPLHTWNTKDMHQLSKIPKQYQKNARLIRLQTVQGASWAVGFKFDQWVIGKGSELPTGYIVLTKEDNRYPEGAAAILHASALESITEERGTDHVA</sequence>
<dbReference type="Proteomes" id="UP001175097">
    <property type="component" value="Unassembled WGS sequence"/>
</dbReference>
<feature type="transmembrane region" description="Helical" evidence="1">
    <location>
        <begin position="102"/>
        <end position="122"/>
    </location>
</feature>
<keyword evidence="3" id="KW-1185">Reference proteome</keyword>
<evidence type="ECO:0000313" key="3">
    <source>
        <dbReference type="Proteomes" id="UP001175097"/>
    </source>
</evidence>
<keyword evidence="1" id="KW-0472">Membrane</keyword>
<keyword evidence="2" id="KW-0378">Hydrolase</keyword>
<comment type="caution">
    <text evidence="2">The sequence shown here is derived from an EMBL/GenBank/DDBJ whole genome shotgun (WGS) entry which is preliminary data.</text>
</comment>
<protein>
    <submittedName>
        <fullName evidence="2">Sigma-E processing peptidase SpoIIGA</fullName>
        <ecNumber evidence="2">3.4.23.-</ecNumber>
    </submittedName>
</protein>